<evidence type="ECO:0008006" key="5">
    <source>
        <dbReference type="Google" id="ProtNLM"/>
    </source>
</evidence>
<accession>A0A4R2MK33</accession>
<reference evidence="3 4" key="1">
    <citation type="submission" date="2019-03" db="EMBL/GenBank/DDBJ databases">
        <title>Genomic Encyclopedia of Type Strains, Phase IV (KMG-IV): sequencing the most valuable type-strain genomes for metagenomic binning, comparative biology and taxonomic classification.</title>
        <authorList>
            <person name="Goeker M."/>
        </authorList>
    </citation>
    <scope>NUCLEOTIDE SEQUENCE [LARGE SCALE GENOMIC DNA]</scope>
    <source>
        <strain evidence="3 4">DSM 1709</strain>
    </source>
</reference>
<evidence type="ECO:0000313" key="3">
    <source>
        <dbReference type="EMBL" id="TCP05357.1"/>
    </source>
</evidence>
<dbReference type="OrthoDB" id="8702641at2"/>
<evidence type="ECO:0000256" key="1">
    <source>
        <dbReference type="SAM" id="MobiDB-lite"/>
    </source>
</evidence>
<dbReference type="EMBL" id="SLXD01000001">
    <property type="protein sequence ID" value="TCP05357.1"/>
    <property type="molecule type" value="Genomic_DNA"/>
</dbReference>
<feature type="signal peptide" evidence="2">
    <location>
        <begin position="1"/>
        <end position="20"/>
    </location>
</feature>
<feature type="chain" id="PRO_5020949253" description="DUF4398 domain-containing protein" evidence="2">
    <location>
        <begin position="21"/>
        <end position="286"/>
    </location>
</feature>
<keyword evidence="2" id="KW-0732">Signal</keyword>
<sequence>MGLMGKLALALVALGGAAFFFTGNSPREPDPCQDALDQAASLLASGNAAAARSQTVLATASCSGEARAKATDLQAAADKVLARQAACERSFRQIGNLVADRRLEKARSQLDALETACVESPQGKALQQKINQARATATDAAGQVRQHLAEGNLKSAREQLERLAASNREHADLAGLRQEVQAAGARQEREAMPEQTPAPPLRAAQPAPSPAPAAPAPQPVANAQAEMAQVLLRDAENALRQLRFDAAKTFVDSAQRLDPQNPQAAALARRIKERELQYLREETSIK</sequence>
<dbReference type="AlphaFoldDB" id="A0A4R2MK33"/>
<feature type="region of interest" description="Disordered" evidence="1">
    <location>
        <begin position="180"/>
        <end position="219"/>
    </location>
</feature>
<dbReference type="RefSeq" id="WP_132644366.1">
    <property type="nucleotide sequence ID" value="NZ_CP181386.1"/>
</dbReference>
<evidence type="ECO:0000313" key="4">
    <source>
        <dbReference type="Proteomes" id="UP000295106"/>
    </source>
</evidence>
<feature type="compositionally biased region" description="Pro residues" evidence="1">
    <location>
        <begin position="207"/>
        <end position="218"/>
    </location>
</feature>
<gene>
    <name evidence="3" type="ORF">EV684_101229</name>
</gene>
<name>A0A4R2MK33_RUBGE</name>
<organism evidence="3 4">
    <name type="scientific">Rubrivivax gelatinosus</name>
    <name type="common">Rhodocyclus gelatinosus</name>
    <name type="synonym">Rhodopseudomonas gelatinosa</name>
    <dbReference type="NCBI Taxonomy" id="28068"/>
    <lineage>
        <taxon>Bacteria</taxon>
        <taxon>Pseudomonadati</taxon>
        <taxon>Pseudomonadota</taxon>
        <taxon>Betaproteobacteria</taxon>
        <taxon>Burkholderiales</taxon>
        <taxon>Sphaerotilaceae</taxon>
        <taxon>Rubrivivax</taxon>
    </lineage>
</organism>
<protein>
    <recommendedName>
        <fullName evidence="5">DUF4398 domain-containing protein</fullName>
    </recommendedName>
</protein>
<evidence type="ECO:0000256" key="2">
    <source>
        <dbReference type="SAM" id="SignalP"/>
    </source>
</evidence>
<proteinExistence type="predicted"/>
<comment type="caution">
    <text evidence="3">The sequence shown here is derived from an EMBL/GenBank/DDBJ whole genome shotgun (WGS) entry which is preliminary data.</text>
</comment>
<dbReference type="Proteomes" id="UP000295106">
    <property type="component" value="Unassembled WGS sequence"/>
</dbReference>
<dbReference type="GeneID" id="99686957"/>